<keyword evidence="20" id="KW-1185">Reference proteome</keyword>
<dbReference type="InterPro" id="IPR050205">
    <property type="entry name" value="CDPK_Ser/Thr_kinases"/>
</dbReference>
<dbReference type="CDD" id="cd05117">
    <property type="entry name" value="STKc_CAMK"/>
    <property type="match status" value="1"/>
</dbReference>
<dbReference type="Gene3D" id="1.10.238.10">
    <property type="entry name" value="EF-hand"/>
    <property type="match status" value="2"/>
</dbReference>
<dbReference type="PANTHER" id="PTHR24349">
    <property type="entry name" value="SERINE/THREONINE-PROTEIN KINASE"/>
    <property type="match status" value="1"/>
</dbReference>
<dbReference type="InterPro" id="IPR008271">
    <property type="entry name" value="Ser/Thr_kinase_AS"/>
</dbReference>
<comment type="similarity">
    <text evidence="12">Belongs to the protein kinase superfamily. Ser/Thr protein kinase family. CDPK subfamily.</text>
</comment>
<dbReference type="InterPro" id="IPR018247">
    <property type="entry name" value="EF_Hand_1_Ca_BS"/>
</dbReference>
<accession>A0A1R2BKG8</accession>
<keyword evidence="10" id="KW-0106">Calcium</keyword>
<name>A0A1R2BKG8_9CILI</name>
<dbReference type="InterPro" id="IPR000719">
    <property type="entry name" value="Prot_kinase_dom"/>
</dbReference>
<evidence type="ECO:0000256" key="13">
    <source>
        <dbReference type="ARBA" id="ARBA00047899"/>
    </source>
</evidence>
<reference evidence="19 20" key="1">
    <citation type="submission" date="2016-11" db="EMBL/GenBank/DDBJ databases">
        <title>The macronuclear genome of Stentor coeruleus: a giant cell with tiny introns.</title>
        <authorList>
            <person name="Slabodnick M."/>
            <person name="Ruby J.G."/>
            <person name="Reiff S.B."/>
            <person name="Swart E.C."/>
            <person name="Gosai S."/>
            <person name="Prabakaran S."/>
            <person name="Witkowska E."/>
            <person name="Larue G.E."/>
            <person name="Fisher S."/>
            <person name="Freeman R.M."/>
            <person name="Gunawardena J."/>
            <person name="Chu W."/>
            <person name="Stover N.A."/>
            <person name="Gregory B.D."/>
            <person name="Nowacki M."/>
            <person name="Derisi J."/>
            <person name="Roy S.W."/>
            <person name="Marshall W.F."/>
            <person name="Sood P."/>
        </authorList>
    </citation>
    <scope>NUCLEOTIDE SEQUENCE [LARGE SCALE GENOMIC DNA]</scope>
    <source>
        <strain evidence="19">WM001</strain>
    </source>
</reference>
<dbReference type="InterPro" id="IPR002048">
    <property type="entry name" value="EF_hand_dom"/>
</dbReference>
<keyword evidence="6" id="KW-0479">Metal-binding</keyword>
<dbReference type="InterPro" id="IPR011992">
    <property type="entry name" value="EF-hand-dom_pair"/>
</dbReference>
<evidence type="ECO:0000256" key="2">
    <source>
        <dbReference type="ARBA" id="ARBA00011245"/>
    </source>
</evidence>
<evidence type="ECO:0000256" key="16">
    <source>
        <dbReference type="RuleBase" id="RU000304"/>
    </source>
</evidence>
<evidence type="ECO:0000256" key="10">
    <source>
        <dbReference type="ARBA" id="ARBA00022837"/>
    </source>
</evidence>
<evidence type="ECO:0000256" key="4">
    <source>
        <dbReference type="ARBA" id="ARBA00022527"/>
    </source>
</evidence>
<dbReference type="Proteomes" id="UP000187209">
    <property type="component" value="Unassembled WGS sequence"/>
</dbReference>
<dbReference type="SUPFAM" id="SSF56112">
    <property type="entry name" value="Protein kinase-like (PK-like)"/>
    <property type="match status" value="1"/>
</dbReference>
<dbReference type="FunFam" id="1.10.510.10:FF:000571">
    <property type="entry name" value="Maternal embryonic leucine zipper kinase"/>
    <property type="match status" value="1"/>
</dbReference>
<dbReference type="SMART" id="SM00054">
    <property type="entry name" value="EFh"/>
    <property type="match status" value="4"/>
</dbReference>
<evidence type="ECO:0000256" key="11">
    <source>
        <dbReference type="ARBA" id="ARBA00022840"/>
    </source>
</evidence>
<dbReference type="InterPro" id="IPR017441">
    <property type="entry name" value="Protein_kinase_ATP_BS"/>
</dbReference>
<dbReference type="GO" id="GO:0005509">
    <property type="term" value="F:calcium ion binding"/>
    <property type="evidence" value="ECO:0007669"/>
    <property type="project" value="InterPro"/>
</dbReference>
<feature type="binding site" evidence="15">
    <location>
        <position position="67"/>
    </location>
    <ligand>
        <name>ATP</name>
        <dbReference type="ChEBI" id="CHEBI:30616"/>
    </ligand>
</feature>
<dbReference type="Pfam" id="PF13499">
    <property type="entry name" value="EF-hand_7"/>
    <property type="match status" value="2"/>
</dbReference>
<keyword evidence="4 16" id="KW-0723">Serine/threonine-protein kinase</keyword>
<protein>
    <recommendedName>
        <fullName evidence="3">non-specific serine/threonine protein kinase</fullName>
        <ecNumber evidence="3">2.7.11.1</ecNumber>
    </recommendedName>
</protein>
<dbReference type="EMBL" id="MPUH01000584">
    <property type="protein sequence ID" value="OMJ77259.1"/>
    <property type="molecule type" value="Genomic_DNA"/>
</dbReference>
<feature type="domain" description="EF-hand" evidence="18">
    <location>
        <begin position="338"/>
        <end position="373"/>
    </location>
</feature>
<comment type="caution">
    <text evidence="19">The sequence shown here is derived from an EMBL/GenBank/DDBJ whole genome shotgun (WGS) entry which is preliminary data.</text>
</comment>
<comment type="subunit">
    <text evidence="2">Monomer.</text>
</comment>
<dbReference type="PROSITE" id="PS00107">
    <property type="entry name" value="PROTEIN_KINASE_ATP"/>
    <property type="match status" value="1"/>
</dbReference>
<evidence type="ECO:0000256" key="12">
    <source>
        <dbReference type="ARBA" id="ARBA00024334"/>
    </source>
</evidence>
<dbReference type="InterPro" id="IPR011009">
    <property type="entry name" value="Kinase-like_dom_sf"/>
</dbReference>
<organism evidence="19 20">
    <name type="scientific">Stentor coeruleus</name>
    <dbReference type="NCBI Taxonomy" id="5963"/>
    <lineage>
        <taxon>Eukaryota</taxon>
        <taxon>Sar</taxon>
        <taxon>Alveolata</taxon>
        <taxon>Ciliophora</taxon>
        <taxon>Postciliodesmatophora</taxon>
        <taxon>Heterotrichea</taxon>
        <taxon>Heterotrichida</taxon>
        <taxon>Stentoridae</taxon>
        <taxon>Stentor</taxon>
    </lineage>
</organism>
<proteinExistence type="inferred from homology"/>
<keyword evidence="8 15" id="KW-0547">Nucleotide-binding</keyword>
<feature type="domain" description="EF-hand" evidence="18">
    <location>
        <begin position="376"/>
        <end position="404"/>
    </location>
</feature>
<dbReference type="SMART" id="SM00220">
    <property type="entry name" value="S_TKc"/>
    <property type="match status" value="1"/>
</dbReference>
<evidence type="ECO:0000256" key="8">
    <source>
        <dbReference type="ARBA" id="ARBA00022741"/>
    </source>
</evidence>
<dbReference type="Gene3D" id="3.30.200.20">
    <property type="entry name" value="Phosphorylase Kinase, domain 1"/>
    <property type="match status" value="1"/>
</dbReference>
<dbReference type="PROSITE" id="PS00108">
    <property type="entry name" value="PROTEIN_KINASE_ST"/>
    <property type="match status" value="1"/>
</dbReference>
<dbReference type="PROSITE" id="PS00018">
    <property type="entry name" value="EF_HAND_1"/>
    <property type="match status" value="3"/>
</dbReference>
<dbReference type="GO" id="GO:0004674">
    <property type="term" value="F:protein serine/threonine kinase activity"/>
    <property type="evidence" value="ECO:0007669"/>
    <property type="project" value="UniProtKB-KW"/>
</dbReference>
<comment type="cofactor">
    <cofactor evidence="1">
        <name>Mg(2+)</name>
        <dbReference type="ChEBI" id="CHEBI:18420"/>
    </cofactor>
</comment>
<dbReference type="FunFam" id="3.30.200.20:FF:000315">
    <property type="entry name" value="Calcium-dependent protein kinase 3"/>
    <property type="match status" value="1"/>
</dbReference>
<dbReference type="EC" id="2.7.11.1" evidence="3"/>
<keyword evidence="5" id="KW-0808">Transferase</keyword>
<evidence type="ECO:0000256" key="1">
    <source>
        <dbReference type="ARBA" id="ARBA00001946"/>
    </source>
</evidence>
<evidence type="ECO:0000256" key="14">
    <source>
        <dbReference type="ARBA" id="ARBA00048679"/>
    </source>
</evidence>
<keyword evidence="11 15" id="KW-0067">ATP-binding</keyword>
<dbReference type="PROSITE" id="PS50011">
    <property type="entry name" value="PROTEIN_KINASE_DOM"/>
    <property type="match status" value="1"/>
</dbReference>
<evidence type="ECO:0000313" key="19">
    <source>
        <dbReference type="EMBL" id="OMJ77259.1"/>
    </source>
</evidence>
<comment type="catalytic activity">
    <reaction evidence="14">
        <text>L-seryl-[protein] + ATP = O-phospho-L-seryl-[protein] + ADP + H(+)</text>
        <dbReference type="Rhea" id="RHEA:17989"/>
        <dbReference type="Rhea" id="RHEA-COMP:9863"/>
        <dbReference type="Rhea" id="RHEA-COMP:11604"/>
        <dbReference type="ChEBI" id="CHEBI:15378"/>
        <dbReference type="ChEBI" id="CHEBI:29999"/>
        <dbReference type="ChEBI" id="CHEBI:30616"/>
        <dbReference type="ChEBI" id="CHEBI:83421"/>
        <dbReference type="ChEBI" id="CHEBI:456216"/>
        <dbReference type="EC" id="2.7.11.1"/>
    </reaction>
</comment>
<comment type="catalytic activity">
    <reaction evidence="13">
        <text>L-threonyl-[protein] + ATP = O-phospho-L-threonyl-[protein] + ADP + H(+)</text>
        <dbReference type="Rhea" id="RHEA:46608"/>
        <dbReference type="Rhea" id="RHEA-COMP:11060"/>
        <dbReference type="Rhea" id="RHEA-COMP:11605"/>
        <dbReference type="ChEBI" id="CHEBI:15378"/>
        <dbReference type="ChEBI" id="CHEBI:30013"/>
        <dbReference type="ChEBI" id="CHEBI:30616"/>
        <dbReference type="ChEBI" id="CHEBI:61977"/>
        <dbReference type="ChEBI" id="CHEBI:456216"/>
        <dbReference type="EC" id="2.7.11.1"/>
    </reaction>
</comment>
<dbReference type="SUPFAM" id="SSF47473">
    <property type="entry name" value="EF-hand"/>
    <property type="match status" value="1"/>
</dbReference>
<evidence type="ECO:0000256" key="15">
    <source>
        <dbReference type="PROSITE-ProRule" id="PRU10141"/>
    </source>
</evidence>
<gene>
    <name evidence="19" type="ORF">SteCoe_23167</name>
</gene>
<evidence type="ECO:0000313" key="20">
    <source>
        <dbReference type="Proteomes" id="UP000187209"/>
    </source>
</evidence>
<dbReference type="Gene3D" id="1.10.510.10">
    <property type="entry name" value="Transferase(Phosphotransferase) domain 1"/>
    <property type="match status" value="1"/>
</dbReference>
<dbReference type="GO" id="GO:0005524">
    <property type="term" value="F:ATP binding"/>
    <property type="evidence" value="ECO:0007669"/>
    <property type="project" value="UniProtKB-UniRule"/>
</dbReference>
<sequence length="474" mass="53753">MGCSPSRKANENLIKIEQTGLGTFNLVHANEKSFLELYRVESPLGTGSFGEVRTVIHKLTGQERAVKLFRKSLDDYKSYLKVKNEIQILKTLHHPCIIKIFEYFEDDKRLYIVLEKCNGGELFDMISQKSNLNENTSAIICKQIFSALAYMHENSIIHRDIKPENIMLEETEDYVNIKIIDFGTAIKSSGNRFVELVGSPFYIAPEVVNGDYSIECDMWSCGVILYILLSGYPPFDAKSSNDILKKIKQGKYTFSKPIWEIVSNEAKDLITKLLCPANERLTAAQALCHPWIKALGSYPKPEKLQLDFLKNNLKEFHSRNKLHNAITAFISNQIISGRETKELRALFKSLDSNGDGRLSKEELLIGFEGNHDLISAIMRSVDADKNGFIDLDEFLVAAVNQKTLLSRENMKKAFDMFDLDGSGTISFDELQAVLGVGTNIGKSIWEDIMKKKQKKNEKELSFQEFCEILVSLID</sequence>
<evidence type="ECO:0000256" key="7">
    <source>
        <dbReference type="ARBA" id="ARBA00022737"/>
    </source>
</evidence>
<keyword evidence="9" id="KW-0418">Kinase</keyword>
<dbReference type="PROSITE" id="PS50222">
    <property type="entry name" value="EF_HAND_2"/>
    <property type="match status" value="3"/>
</dbReference>
<evidence type="ECO:0000256" key="6">
    <source>
        <dbReference type="ARBA" id="ARBA00022723"/>
    </source>
</evidence>
<evidence type="ECO:0000256" key="9">
    <source>
        <dbReference type="ARBA" id="ARBA00022777"/>
    </source>
</evidence>
<evidence type="ECO:0000259" key="17">
    <source>
        <dbReference type="PROSITE" id="PS50011"/>
    </source>
</evidence>
<dbReference type="OrthoDB" id="419455at2759"/>
<evidence type="ECO:0000256" key="3">
    <source>
        <dbReference type="ARBA" id="ARBA00012513"/>
    </source>
</evidence>
<dbReference type="AlphaFoldDB" id="A0A1R2BKG8"/>
<evidence type="ECO:0000256" key="5">
    <source>
        <dbReference type="ARBA" id="ARBA00022679"/>
    </source>
</evidence>
<feature type="domain" description="Protein kinase" evidence="17">
    <location>
        <begin position="38"/>
        <end position="292"/>
    </location>
</feature>
<keyword evidence="7" id="KW-0677">Repeat</keyword>
<feature type="domain" description="EF-hand" evidence="18">
    <location>
        <begin position="405"/>
        <end position="440"/>
    </location>
</feature>
<dbReference type="Pfam" id="PF00069">
    <property type="entry name" value="Pkinase"/>
    <property type="match status" value="1"/>
</dbReference>
<evidence type="ECO:0000259" key="18">
    <source>
        <dbReference type="PROSITE" id="PS50222"/>
    </source>
</evidence>